<reference evidence="4 6" key="1">
    <citation type="submission" date="2019-07" db="EMBL/GenBank/DDBJ databases">
        <title>Venturia inaequalis Genome Resource.</title>
        <authorList>
            <person name="Lichtner F.J."/>
        </authorList>
    </citation>
    <scope>NUCLEOTIDE SEQUENCE [LARGE SCALE GENOMIC DNA]</scope>
    <source>
        <strain evidence="3 5">120213</strain>
        <strain evidence="2">Bline_iso_100314</strain>
        <strain evidence="4 6">DMI_063113</strain>
    </source>
</reference>
<accession>A0A8H3V113</accession>
<evidence type="ECO:0000313" key="6">
    <source>
        <dbReference type="Proteomes" id="UP000490939"/>
    </source>
</evidence>
<dbReference type="AlphaFoldDB" id="A0A8H3V113"/>
<dbReference type="Proteomes" id="UP000490939">
    <property type="component" value="Unassembled WGS sequence"/>
</dbReference>
<protein>
    <recommendedName>
        <fullName evidence="7">Secreted protein</fullName>
    </recommendedName>
</protein>
<evidence type="ECO:0000256" key="1">
    <source>
        <dbReference type="SAM" id="SignalP"/>
    </source>
</evidence>
<evidence type="ECO:0008006" key="7">
    <source>
        <dbReference type="Google" id="ProtNLM"/>
    </source>
</evidence>
<evidence type="ECO:0000313" key="3">
    <source>
        <dbReference type="EMBL" id="KAE9979960.1"/>
    </source>
</evidence>
<sequence>MRFSIISVVLAGASHFHQVFANTDHAAIIAAKELQDQAMFPGHDIFTPSFDLPVVPGNWDKTENYNGTIQHAMQQMDEAHPGWLKEFDAHVAAHSPNASIAKRDEPCKYQQWKADVRCKEEMSGGQWDALHDGFVYLQKLAGKGGMRAGPRACGRISCSYDTAIFTCNDNAYYIEVLWKEAGDGAECIYDKCHYWGGDVERVHGHTFSNKDNWNLIARGLDRDDSNEEDRYC</sequence>
<evidence type="ECO:0000313" key="2">
    <source>
        <dbReference type="EMBL" id="KAE9966144.1"/>
    </source>
</evidence>
<evidence type="ECO:0000313" key="4">
    <source>
        <dbReference type="EMBL" id="KAE9980444.1"/>
    </source>
</evidence>
<keyword evidence="1" id="KW-0732">Signal</keyword>
<name>A0A8H3V113_VENIN</name>
<comment type="caution">
    <text evidence="4">The sequence shown here is derived from an EMBL/GenBank/DDBJ whole genome shotgun (WGS) entry which is preliminary data.</text>
</comment>
<organism evidence="4 6">
    <name type="scientific">Venturia inaequalis</name>
    <name type="common">Apple scab fungus</name>
    <dbReference type="NCBI Taxonomy" id="5025"/>
    <lineage>
        <taxon>Eukaryota</taxon>
        <taxon>Fungi</taxon>
        <taxon>Dikarya</taxon>
        <taxon>Ascomycota</taxon>
        <taxon>Pezizomycotina</taxon>
        <taxon>Dothideomycetes</taxon>
        <taxon>Pleosporomycetidae</taxon>
        <taxon>Venturiales</taxon>
        <taxon>Venturiaceae</taxon>
        <taxon>Venturia</taxon>
    </lineage>
</organism>
<dbReference type="Proteomes" id="UP000447873">
    <property type="component" value="Unassembled WGS sequence"/>
</dbReference>
<dbReference type="EMBL" id="WNWQ01000552">
    <property type="protein sequence ID" value="KAE9966144.1"/>
    <property type="molecule type" value="Genomic_DNA"/>
</dbReference>
<dbReference type="EMBL" id="WNWR01000386">
    <property type="protein sequence ID" value="KAE9980444.1"/>
    <property type="molecule type" value="Genomic_DNA"/>
</dbReference>
<feature type="signal peptide" evidence="1">
    <location>
        <begin position="1"/>
        <end position="21"/>
    </location>
</feature>
<gene>
    <name evidence="2" type="ORF">BLS_007202</name>
    <name evidence="4" type="ORF">EG327_006546</name>
    <name evidence="3" type="ORF">EG328_000605</name>
</gene>
<dbReference type="Proteomes" id="UP000433883">
    <property type="component" value="Unassembled WGS sequence"/>
</dbReference>
<feature type="chain" id="PRO_5044690743" description="Secreted protein" evidence="1">
    <location>
        <begin position="22"/>
        <end position="232"/>
    </location>
</feature>
<proteinExistence type="predicted"/>
<dbReference type="PANTHER" id="PTHR35605:SF1">
    <property type="entry name" value="ECP2 EFFECTOR PROTEIN DOMAIN-CONTAINING PROTEIN-RELATED"/>
    <property type="match status" value="1"/>
</dbReference>
<dbReference type="PANTHER" id="PTHR35605">
    <property type="entry name" value="ECP2 EFFECTOR PROTEIN DOMAIN-CONTAINING PROTEIN-RELATED"/>
    <property type="match status" value="1"/>
</dbReference>
<evidence type="ECO:0000313" key="5">
    <source>
        <dbReference type="Proteomes" id="UP000447873"/>
    </source>
</evidence>
<dbReference type="EMBL" id="WNWS01000110">
    <property type="protein sequence ID" value="KAE9979960.1"/>
    <property type="molecule type" value="Genomic_DNA"/>
</dbReference>
<keyword evidence="6" id="KW-1185">Reference proteome</keyword>